<feature type="compositionally biased region" description="Low complexity" evidence="1">
    <location>
        <begin position="226"/>
        <end position="239"/>
    </location>
</feature>
<feature type="compositionally biased region" description="Basic and acidic residues" evidence="1">
    <location>
        <begin position="198"/>
        <end position="210"/>
    </location>
</feature>
<evidence type="ECO:0000313" key="2">
    <source>
        <dbReference type="EMBL" id="TGO41841.1"/>
    </source>
</evidence>
<accession>A0A4Z1H2E2</accession>
<keyword evidence="3" id="KW-1185">Reference proteome</keyword>
<feature type="region of interest" description="Disordered" evidence="1">
    <location>
        <begin position="1"/>
        <end position="79"/>
    </location>
</feature>
<feature type="compositionally biased region" description="Basic and acidic residues" evidence="1">
    <location>
        <begin position="288"/>
        <end position="310"/>
    </location>
</feature>
<feature type="compositionally biased region" description="Basic and acidic residues" evidence="1">
    <location>
        <begin position="241"/>
        <end position="273"/>
    </location>
</feature>
<name>A0A4Z1H2E2_9HELO</name>
<evidence type="ECO:0000256" key="1">
    <source>
        <dbReference type="SAM" id="MobiDB-lite"/>
    </source>
</evidence>
<comment type="caution">
    <text evidence="2">The sequence shown here is derived from an EMBL/GenBank/DDBJ whole genome shotgun (WGS) entry which is preliminary data.</text>
</comment>
<dbReference type="EMBL" id="PQXK01000015">
    <property type="protein sequence ID" value="TGO41841.1"/>
    <property type="molecule type" value="Genomic_DNA"/>
</dbReference>
<gene>
    <name evidence="2" type="ORF">BHYA_0015g00040</name>
</gene>
<reference evidence="2 3" key="1">
    <citation type="submission" date="2017-12" db="EMBL/GenBank/DDBJ databases">
        <title>Comparative genomics of Botrytis spp.</title>
        <authorList>
            <person name="Valero-Jimenez C.A."/>
            <person name="Tapia P."/>
            <person name="Veloso J."/>
            <person name="Silva-Moreno E."/>
            <person name="Staats M."/>
            <person name="Valdes J.H."/>
            <person name="Van Kan J.A.L."/>
        </authorList>
    </citation>
    <scope>NUCLEOTIDE SEQUENCE [LARGE SCALE GENOMIC DNA]</scope>
    <source>
        <strain evidence="2 3">Bh0001</strain>
    </source>
</reference>
<evidence type="ECO:0000313" key="3">
    <source>
        <dbReference type="Proteomes" id="UP000297814"/>
    </source>
</evidence>
<feature type="compositionally biased region" description="Polar residues" evidence="1">
    <location>
        <begin position="33"/>
        <end position="61"/>
    </location>
</feature>
<dbReference type="AlphaFoldDB" id="A0A4Z1H2E2"/>
<feature type="compositionally biased region" description="Polar residues" evidence="1">
    <location>
        <begin position="164"/>
        <end position="173"/>
    </location>
</feature>
<dbReference type="Proteomes" id="UP000297814">
    <property type="component" value="Unassembled WGS sequence"/>
</dbReference>
<feature type="region of interest" description="Disordered" evidence="1">
    <location>
        <begin position="142"/>
        <end position="310"/>
    </location>
</feature>
<feature type="compositionally biased region" description="Basic residues" evidence="1">
    <location>
        <begin position="274"/>
        <end position="286"/>
    </location>
</feature>
<proteinExistence type="predicted"/>
<protein>
    <submittedName>
        <fullName evidence="2">Uncharacterized protein</fullName>
    </submittedName>
</protein>
<organism evidence="2 3">
    <name type="scientific">Botrytis hyacinthi</name>
    <dbReference type="NCBI Taxonomy" id="278943"/>
    <lineage>
        <taxon>Eukaryota</taxon>
        <taxon>Fungi</taxon>
        <taxon>Dikarya</taxon>
        <taxon>Ascomycota</taxon>
        <taxon>Pezizomycotina</taxon>
        <taxon>Leotiomycetes</taxon>
        <taxon>Helotiales</taxon>
        <taxon>Sclerotiniaceae</taxon>
        <taxon>Botrytis</taxon>
    </lineage>
</organism>
<sequence length="377" mass="42078">MYRPLFGSKKKKDQGLRVDTTVIHSTPADAITPPSSGTLSNSATSTINYHTSRGNASTITPPESPVSPLGGMNPIEEYRRNPQPDMRVIVEGADIPSPGSAEFTEHVSEVVEVEEIGTTENCVENAAEHICPIRSERKTSFWRFKGKRNQRETDEVTPPVSGGATDSSNSRASDGSIGVKGGPSGGFPWFKRMGSGKGQEKEKAKAKQKEESEEVDETSPTTPVFNSPSWSSNPTSNGKWKGKENEGEERRNKSEGEVELLNRVREGEEEDKKRKGRRWTLSRIGRKSVIDAQERESPSERLERERLERERLEREREERNIANRARYLDGVLDCCKDEFNDQGRCAEGQMNGFVLTDKNLKAEAKARKQSVTARIRP</sequence>